<gene>
    <name evidence="1" type="ORF">PPACK8108_LOCUS16015</name>
</gene>
<name>A0AAV0BAA5_PHAPC</name>
<dbReference type="Proteomes" id="UP001153365">
    <property type="component" value="Unassembled WGS sequence"/>
</dbReference>
<keyword evidence="2" id="KW-1185">Reference proteome</keyword>
<dbReference type="EMBL" id="CALTRL010004325">
    <property type="protein sequence ID" value="CAH7682861.1"/>
    <property type="molecule type" value="Genomic_DNA"/>
</dbReference>
<reference evidence="1" key="1">
    <citation type="submission" date="2022-06" db="EMBL/GenBank/DDBJ databases">
        <authorList>
            <consortium name="SYNGENTA / RWTH Aachen University"/>
        </authorList>
    </citation>
    <scope>NUCLEOTIDE SEQUENCE</scope>
</reference>
<comment type="caution">
    <text evidence="1">The sequence shown here is derived from an EMBL/GenBank/DDBJ whole genome shotgun (WGS) entry which is preliminary data.</text>
</comment>
<sequence>MSLAWSHQEGCTCSNGSAQERFLHQNSPEHITPISIMVAMTRAVTRLGGNGKDRGMRMIKHEEIQFNFKEEFTKGFEEHQMKILQQHGRQGGIL</sequence>
<evidence type="ECO:0000313" key="1">
    <source>
        <dbReference type="EMBL" id="CAH7682861.1"/>
    </source>
</evidence>
<evidence type="ECO:0000313" key="2">
    <source>
        <dbReference type="Proteomes" id="UP001153365"/>
    </source>
</evidence>
<proteinExistence type="predicted"/>
<protein>
    <submittedName>
        <fullName evidence="1">Uncharacterized protein</fullName>
    </submittedName>
</protein>
<dbReference type="AlphaFoldDB" id="A0AAV0BAA5"/>
<accession>A0AAV0BAA5</accession>
<organism evidence="1 2">
    <name type="scientific">Phakopsora pachyrhizi</name>
    <name type="common">Asian soybean rust disease fungus</name>
    <dbReference type="NCBI Taxonomy" id="170000"/>
    <lineage>
        <taxon>Eukaryota</taxon>
        <taxon>Fungi</taxon>
        <taxon>Dikarya</taxon>
        <taxon>Basidiomycota</taxon>
        <taxon>Pucciniomycotina</taxon>
        <taxon>Pucciniomycetes</taxon>
        <taxon>Pucciniales</taxon>
        <taxon>Phakopsoraceae</taxon>
        <taxon>Phakopsora</taxon>
    </lineage>
</organism>